<name>A0A927MHR7_9BACL</name>
<evidence type="ECO:0000313" key="3">
    <source>
        <dbReference type="EMBL" id="MBE1554098.1"/>
    </source>
</evidence>
<keyword evidence="3" id="KW-0969">Cilium</keyword>
<evidence type="ECO:0000259" key="1">
    <source>
        <dbReference type="Pfam" id="PF07238"/>
    </source>
</evidence>
<dbReference type="Pfam" id="PF07238">
    <property type="entry name" value="PilZ"/>
    <property type="match status" value="1"/>
</dbReference>
<comment type="caution">
    <text evidence="3">The sequence shown here is derived from an EMBL/GenBank/DDBJ whole genome shotgun (WGS) entry which is preliminary data.</text>
</comment>
<sequence length="221" mass="25197">MGWQVTEVLLSIETIISIDKKIAKGSEKYKSKVIDIGDEFIVIDYPTHIETGRIAFFIDGAQIHVTFTNSMKSSYAFQAKVIGRVNKGVPLLKLSYPGDDQLIKIQRREFVRVETPIDVAIEKDGQFSQCVAEDISAGGIAINLPVQKEFKEGDSLGITITLPFISKDIKYIKADMTIIRIWEKDGRKIASLQFEEVPQDDRQNIVRFCFEHQLRMRKKEQ</sequence>
<feature type="domain" description="Type III secretion system flagellar brake protein YcgR PilZN" evidence="2">
    <location>
        <begin position="14"/>
        <end position="97"/>
    </location>
</feature>
<dbReference type="InterPro" id="IPR009875">
    <property type="entry name" value="PilZ_domain"/>
</dbReference>
<proteinExistence type="predicted"/>
<dbReference type="Proteomes" id="UP000658225">
    <property type="component" value="Unassembled WGS sequence"/>
</dbReference>
<protein>
    <submittedName>
        <fullName evidence="3">C-di-GMP-binding flagellar brake protein YcgR</fullName>
    </submittedName>
</protein>
<dbReference type="InterPro" id="IPR009926">
    <property type="entry name" value="T3SS_YcgR_PilZN"/>
</dbReference>
<evidence type="ECO:0000259" key="2">
    <source>
        <dbReference type="Pfam" id="PF12945"/>
    </source>
</evidence>
<dbReference type="EMBL" id="JADBEL010000004">
    <property type="protein sequence ID" value="MBE1554098.1"/>
    <property type="molecule type" value="Genomic_DNA"/>
</dbReference>
<dbReference type="Gene3D" id="2.40.10.220">
    <property type="entry name" value="predicted glycosyltransferase like domains"/>
    <property type="match status" value="1"/>
</dbReference>
<dbReference type="AlphaFoldDB" id="A0A927MHR7"/>
<accession>A0A927MHR7</accession>
<dbReference type="GO" id="GO:0035438">
    <property type="term" value="F:cyclic-di-GMP binding"/>
    <property type="evidence" value="ECO:0007669"/>
    <property type="project" value="InterPro"/>
</dbReference>
<keyword evidence="3" id="KW-0966">Cell projection</keyword>
<organism evidence="3 4">
    <name type="scientific">Sporosarcina limicola</name>
    <dbReference type="NCBI Taxonomy" id="34101"/>
    <lineage>
        <taxon>Bacteria</taxon>
        <taxon>Bacillati</taxon>
        <taxon>Bacillota</taxon>
        <taxon>Bacilli</taxon>
        <taxon>Bacillales</taxon>
        <taxon>Caryophanaceae</taxon>
        <taxon>Sporosarcina</taxon>
    </lineage>
</organism>
<keyword evidence="3" id="KW-0282">Flagellum</keyword>
<feature type="domain" description="PilZ" evidence="1">
    <location>
        <begin position="106"/>
        <end position="211"/>
    </location>
</feature>
<gene>
    <name evidence="3" type="ORF">H4683_001173</name>
</gene>
<dbReference type="Pfam" id="PF12945">
    <property type="entry name" value="PilZNR"/>
    <property type="match status" value="1"/>
</dbReference>
<reference evidence="3" key="1">
    <citation type="submission" date="2020-10" db="EMBL/GenBank/DDBJ databases">
        <title>Genomic Encyclopedia of Type Strains, Phase IV (KMG-IV): sequencing the most valuable type-strain genomes for metagenomic binning, comparative biology and taxonomic classification.</title>
        <authorList>
            <person name="Goeker M."/>
        </authorList>
    </citation>
    <scope>NUCLEOTIDE SEQUENCE</scope>
    <source>
        <strain evidence="3">DSM 13886</strain>
    </source>
</reference>
<keyword evidence="4" id="KW-1185">Reference proteome</keyword>
<evidence type="ECO:0000313" key="4">
    <source>
        <dbReference type="Proteomes" id="UP000658225"/>
    </source>
</evidence>
<dbReference type="RefSeq" id="WP_192597887.1">
    <property type="nucleotide sequence ID" value="NZ_JADBEL010000004.1"/>
</dbReference>
<dbReference type="SUPFAM" id="SSF141371">
    <property type="entry name" value="PilZ domain-like"/>
    <property type="match status" value="1"/>
</dbReference>